<dbReference type="PROSITE" id="PS50048">
    <property type="entry name" value="ZN2_CY6_FUNGAL_2"/>
    <property type="match status" value="1"/>
</dbReference>
<keyword evidence="1" id="KW-0805">Transcription regulation</keyword>
<dbReference type="CDD" id="cd00067">
    <property type="entry name" value="GAL4"/>
    <property type="match status" value="1"/>
</dbReference>
<evidence type="ECO:0000259" key="5">
    <source>
        <dbReference type="PROSITE" id="PS50048"/>
    </source>
</evidence>
<evidence type="ECO:0000256" key="3">
    <source>
        <dbReference type="ARBA" id="ARBA00023163"/>
    </source>
</evidence>
<dbReference type="eggNOG" id="ENOG502SNE1">
    <property type="taxonomic scope" value="Eukaryota"/>
</dbReference>
<dbReference type="PANTHER" id="PTHR38111:SF5">
    <property type="entry name" value="TRANSCRIPTION FACTOR DOMAIN-CONTAINING PROTEIN"/>
    <property type="match status" value="1"/>
</dbReference>
<organism evidence="6 7">
    <name type="scientific">Aspergillus clavatus (strain ATCC 1007 / CBS 513.65 / DSM 816 / NCTC 3887 / NRRL 1 / QM 1276 / 107)</name>
    <dbReference type="NCBI Taxonomy" id="344612"/>
    <lineage>
        <taxon>Eukaryota</taxon>
        <taxon>Fungi</taxon>
        <taxon>Dikarya</taxon>
        <taxon>Ascomycota</taxon>
        <taxon>Pezizomycotina</taxon>
        <taxon>Eurotiomycetes</taxon>
        <taxon>Eurotiomycetidae</taxon>
        <taxon>Eurotiales</taxon>
        <taxon>Aspergillaceae</taxon>
        <taxon>Aspergillus</taxon>
        <taxon>Aspergillus subgen. Fumigati</taxon>
    </lineage>
</organism>
<name>A1CCF0_ASPCL</name>
<feature type="domain" description="Zn(2)-C6 fungal-type" evidence="5">
    <location>
        <begin position="7"/>
        <end position="35"/>
    </location>
</feature>
<dbReference type="GO" id="GO:0003677">
    <property type="term" value="F:DNA binding"/>
    <property type="evidence" value="ECO:0007669"/>
    <property type="project" value="UniProtKB-KW"/>
</dbReference>
<dbReference type="PANTHER" id="PTHR38111">
    <property type="entry name" value="ZN(2)-C6 FUNGAL-TYPE DOMAIN-CONTAINING PROTEIN-RELATED"/>
    <property type="match status" value="1"/>
</dbReference>
<dbReference type="SUPFAM" id="SSF57701">
    <property type="entry name" value="Zn2/Cys6 DNA-binding domain"/>
    <property type="match status" value="1"/>
</dbReference>
<gene>
    <name evidence="6" type="ORF">ACLA_061690</name>
</gene>
<dbReference type="InterPro" id="IPR021858">
    <property type="entry name" value="Fun_TF"/>
</dbReference>
<dbReference type="Gene3D" id="4.10.240.10">
    <property type="entry name" value="Zn(2)-C6 fungal-type DNA-binding domain"/>
    <property type="match status" value="1"/>
</dbReference>
<dbReference type="EMBL" id="DS027050">
    <property type="protein sequence ID" value="EAW12207.1"/>
    <property type="molecule type" value="Genomic_DNA"/>
</dbReference>
<dbReference type="OrthoDB" id="4314040at2759"/>
<dbReference type="Pfam" id="PF00172">
    <property type="entry name" value="Zn_clus"/>
    <property type="match status" value="1"/>
</dbReference>
<dbReference type="Proteomes" id="UP000006701">
    <property type="component" value="Unassembled WGS sequence"/>
</dbReference>
<proteinExistence type="predicted"/>
<dbReference type="SMART" id="SM00066">
    <property type="entry name" value="GAL4"/>
    <property type="match status" value="1"/>
</dbReference>
<evidence type="ECO:0000256" key="1">
    <source>
        <dbReference type="ARBA" id="ARBA00023015"/>
    </source>
</evidence>
<dbReference type="RefSeq" id="XP_001273633.1">
    <property type="nucleotide sequence ID" value="XM_001273632.1"/>
</dbReference>
<dbReference type="GeneID" id="4705836"/>
<dbReference type="VEuPathDB" id="FungiDB:ACLA_061690"/>
<dbReference type="HOGENOM" id="CLU_021599_8_2_1"/>
<dbReference type="InterPro" id="IPR053178">
    <property type="entry name" value="Osmoadaptation_assoc"/>
</dbReference>
<evidence type="ECO:0000313" key="7">
    <source>
        <dbReference type="Proteomes" id="UP000006701"/>
    </source>
</evidence>
<evidence type="ECO:0000313" key="6">
    <source>
        <dbReference type="EMBL" id="EAW12207.1"/>
    </source>
</evidence>
<dbReference type="GO" id="GO:0000981">
    <property type="term" value="F:DNA-binding transcription factor activity, RNA polymerase II-specific"/>
    <property type="evidence" value="ECO:0007669"/>
    <property type="project" value="InterPro"/>
</dbReference>
<sequence>MASRSTGCLLCVKRRVKCDERRPGCAKCEKYGTSCPGYTRQFKFVSGKPYRSRRCPRIDEAVCGKEDPESIHTPMPSSGAGALISNMQPLTLASPHLNVLQSLSVLVDDLSQPSSTNSTHIVSRWLGFLPAAYGRNKTLDATIHCFTAHHLSKLTDNEQIARYSRSAYVQSLGRLRASLNSREESLSSDSFCAVLLLCIYELFANNNEADIWMKHAKAVSQLAEMRGPSCYEDPFNNTLLKAARGLIIMHSLFSGEKCFLASERWHAVMKQRINSFDTEELEILLEDFIALFTGAPSLVHALYEIKGADPTSPMTWRKMSETLTRFLEMQTKLQAWYEQYSRVAPHPHDRLSSTNDTRYPVVLHYTDVNIASLFCSSYAYMAIIHEAFRTLGYPGNHEAMIVFFRDQICKSVEYLSAGLLGPYRMGFSLLVAFEVADPATRLWIKDRLMDMSQRYAAMRPQTFEPILDSASSPTSP</sequence>
<dbReference type="Pfam" id="PF11951">
    <property type="entry name" value="Fungal_trans_2"/>
    <property type="match status" value="1"/>
</dbReference>
<keyword evidence="4" id="KW-0539">Nucleus</keyword>
<dbReference type="OMA" id="GCLLCVQ"/>
<reference evidence="6 7" key="1">
    <citation type="journal article" date="2008" name="PLoS Genet.">
        <title>Genomic islands in the pathogenic filamentous fungus Aspergillus fumigatus.</title>
        <authorList>
            <person name="Fedorova N.D."/>
            <person name="Khaldi N."/>
            <person name="Joardar V.S."/>
            <person name="Maiti R."/>
            <person name="Amedeo P."/>
            <person name="Anderson M.J."/>
            <person name="Crabtree J."/>
            <person name="Silva J.C."/>
            <person name="Badger J.H."/>
            <person name="Albarraq A."/>
            <person name="Angiuoli S."/>
            <person name="Bussey H."/>
            <person name="Bowyer P."/>
            <person name="Cotty P.J."/>
            <person name="Dyer P.S."/>
            <person name="Egan A."/>
            <person name="Galens K."/>
            <person name="Fraser-Liggett C.M."/>
            <person name="Haas B.J."/>
            <person name="Inman J.M."/>
            <person name="Kent R."/>
            <person name="Lemieux S."/>
            <person name="Malavazi I."/>
            <person name="Orvis J."/>
            <person name="Roemer T."/>
            <person name="Ronning C.M."/>
            <person name="Sundaram J.P."/>
            <person name="Sutton G."/>
            <person name="Turner G."/>
            <person name="Venter J.C."/>
            <person name="White O.R."/>
            <person name="Whitty B.R."/>
            <person name="Youngman P."/>
            <person name="Wolfe K.H."/>
            <person name="Goldman G.H."/>
            <person name="Wortman J.R."/>
            <person name="Jiang B."/>
            <person name="Denning D.W."/>
            <person name="Nierman W.C."/>
        </authorList>
    </citation>
    <scope>NUCLEOTIDE SEQUENCE [LARGE SCALE GENOMIC DNA]</scope>
    <source>
        <strain evidence="7">ATCC 1007 / CBS 513.65 / DSM 816 / NCTC 3887 / NRRL 1</strain>
    </source>
</reference>
<keyword evidence="3" id="KW-0804">Transcription</keyword>
<dbReference type="KEGG" id="act:ACLA_061690"/>
<keyword evidence="7" id="KW-1185">Reference proteome</keyword>
<dbReference type="InterPro" id="IPR001138">
    <property type="entry name" value="Zn2Cys6_DnaBD"/>
</dbReference>
<evidence type="ECO:0000256" key="2">
    <source>
        <dbReference type="ARBA" id="ARBA00023125"/>
    </source>
</evidence>
<dbReference type="STRING" id="344612.A1CCF0"/>
<dbReference type="AlphaFoldDB" id="A1CCF0"/>
<dbReference type="GO" id="GO:0008270">
    <property type="term" value="F:zinc ion binding"/>
    <property type="evidence" value="ECO:0007669"/>
    <property type="project" value="InterPro"/>
</dbReference>
<dbReference type="InterPro" id="IPR036864">
    <property type="entry name" value="Zn2-C6_fun-type_DNA-bd_sf"/>
</dbReference>
<accession>A1CCF0</accession>
<evidence type="ECO:0000256" key="4">
    <source>
        <dbReference type="ARBA" id="ARBA00023242"/>
    </source>
</evidence>
<protein>
    <submittedName>
        <fullName evidence="6">C6 zinc finger domain protein</fullName>
    </submittedName>
</protein>
<keyword evidence="2" id="KW-0238">DNA-binding</keyword>